<reference evidence="2" key="1">
    <citation type="submission" date="2020-11" db="EMBL/GenBank/DDBJ databases">
        <authorList>
            <consortium name="DOE Joint Genome Institute"/>
            <person name="Ahrendt S."/>
            <person name="Riley R."/>
            <person name="Andreopoulos W."/>
            <person name="LaButti K."/>
            <person name="Pangilinan J."/>
            <person name="Ruiz-duenas F.J."/>
            <person name="Barrasa J.M."/>
            <person name="Sanchez-Garcia M."/>
            <person name="Camarero S."/>
            <person name="Miyauchi S."/>
            <person name="Serrano A."/>
            <person name="Linde D."/>
            <person name="Babiker R."/>
            <person name="Drula E."/>
            <person name="Ayuso-Fernandez I."/>
            <person name="Pacheco R."/>
            <person name="Padilla G."/>
            <person name="Ferreira P."/>
            <person name="Barriuso J."/>
            <person name="Kellner H."/>
            <person name="Castanera R."/>
            <person name="Alfaro M."/>
            <person name="Ramirez L."/>
            <person name="Pisabarro A.G."/>
            <person name="Kuo A."/>
            <person name="Tritt A."/>
            <person name="Lipzen A."/>
            <person name="He G."/>
            <person name="Yan M."/>
            <person name="Ng V."/>
            <person name="Cullen D."/>
            <person name="Martin F."/>
            <person name="Rosso M.-N."/>
            <person name="Henrissat B."/>
            <person name="Hibbett D."/>
            <person name="Martinez A.T."/>
            <person name="Grigoriev I.V."/>
        </authorList>
    </citation>
    <scope>NUCLEOTIDE SEQUENCE</scope>
    <source>
        <strain evidence="2">AH 44721</strain>
    </source>
</reference>
<evidence type="ECO:0000313" key="3">
    <source>
        <dbReference type="Proteomes" id="UP000724874"/>
    </source>
</evidence>
<comment type="caution">
    <text evidence="2">The sequence shown here is derived from an EMBL/GenBank/DDBJ whole genome shotgun (WGS) entry which is preliminary data.</text>
</comment>
<name>A0A9P5TJY9_GYMJU</name>
<dbReference type="AlphaFoldDB" id="A0A9P5TJY9"/>
<proteinExistence type="predicted"/>
<keyword evidence="3" id="KW-1185">Reference proteome</keyword>
<gene>
    <name evidence="2" type="ORF">CPB84DRAFT_1750169</name>
</gene>
<keyword evidence="1" id="KW-0732">Signal</keyword>
<dbReference type="OrthoDB" id="2844016at2759"/>
<sequence>MLLGFISSAFFLLSLAVERSSGQVTLDCLPFNFTLAALNTTLPNVNNTGAPLVLGQNGASTGIEFHVTSTYASYPYNDYPSIGLVDGTLRAYGGDGSWSTNATDVTSGNTGNTLEWITTTIYAQPAPKIFSAIRLPAYERPVLAAHGFHNLWSLCPFPGPLPQTNIIFNVSADIQSPPPFPLFDPAGCYGVVVTILAV</sequence>
<dbReference type="EMBL" id="JADNYJ010000102">
    <property type="protein sequence ID" value="KAF8885374.1"/>
    <property type="molecule type" value="Genomic_DNA"/>
</dbReference>
<feature type="chain" id="PRO_5040489472" evidence="1">
    <location>
        <begin position="23"/>
        <end position="198"/>
    </location>
</feature>
<accession>A0A9P5TJY9</accession>
<evidence type="ECO:0000313" key="2">
    <source>
        <dbReference type="EMBL" id="KAF8885374.1"/>
    </source>
</evidence>
<evidence type="ECO:0000256" key="1">
    <source>
        <dbReference type="SAM" id="SignalP"/>
    </source>
</evidence>
<organism evidence="2 3">
    <name type="scientific">Gymnopilus junonius</name>
    <name type="common">Spectacular rustgill mushroom</name>
    <name type="synonym">Gymnopilus spectabilis subsp. junonius</name>
    <dbReference type="NCBI Taxonomy" id="109634"/>
    <lineage>
        <taxon>Eukaryota</taxon>
        <taxon>Fungi</taxon>
        <taxon>Dikarya</taxon>
        <taxon>Basidiomycota</taxon>
        <taxon>Agaricomycotina</taxon>
        <taxon>Agaricomycetes</taxon>
        <taxon>Agaricomycetidae</taxon>
        <taxon>Agaricales</taxon>
        <taxon>Agaricineae</taxon>
        <taxon>Hymenogastraceae</taxon>
        <taxon>Gymnopilus</taxon>
    </lineage>
</organism>
<feature type="signal peptide" evidence="1">
    <location>
        <begin position="1"/>
        <end position="22"/>
    </location>
</feature>
<dbReference type="Proteomes" id="UP000724874">
    <property type="component" value="Unassembled WGS sequence"/>
</dbReference>
<protein>
    <submittedName>
        <fullName evidence="2">Uncharacterized protein</fullName>
    </submittedName>
</protein>